<keyword evidence="2 9" id="KW-0963">Cytoplasm</keyword>
<evidence type="ECO:0000256" key="9">
    <source>
        <dbReference type="HAMAP-Rule" id="MF_00206"/>
    </source>
</evidence>
<comment type="pathway">
    <text evidence="9">Protein modification; protein lipoylation via endogenous pathway; protein N(6)-(lipoyl)lysine from octanoyl-[acyl-carrier-protein]: step 2/2.</text>
</comment>
<dbReference type="EC" id="2.8.1.8" evidence="9"/>
<feature type="binding site" evidence="9">
    <location>
        <position position="60"/>
    </location>
    <ligand>
        <name>[4Fe-4S] cluster</name>
        <dbReference type="ChEBI" id="CHEBI:49883"/>
        <label>2</label>
        <note>4Fe-4S-S-AdoMet</note>
    </ligand>
</feature>
<dbReference type="GO" id="GO:0009249">
    <property type="term" value="P:protein lipoylation"/>
    <property type="evidence" value="ECO:0007669"/>
    <property type="project" value="UniProtKB-UniRule"/>
</dbReference>
<keyword evidence="3 9" id="KW-0808">Transferase</keyword>
<dbReference type="NCBIfam" id="NF004019">
    <property type="entry name" value="PRK05481.1"/>
    <property type="match status" value="1"/>
</dbReference>
<feature type="binding site" evidence="9">
    <location>
        <position position="34"/>
    </location>
    <ligand>
        <name>[4Fe-4S] cluster</name>
        <dbReference type="ChEBI" id="CHEBI:49883"/>
        <label>1</label>
    </ligand>
</feature>
<dbReference type="SFLD" id="SFLDG01058">
    <property type="entry name" value="lipoyl_synthase_like"/>
    <property type="match status" value="1"/>
</dbReference>
<name>A0A1J1LPN6_9CYAN</name>
<organism evidence="11 12">
    <name type="scientific">Planktothrix tepida PCC 9214</name>
    <dbReference type="NCBI Taxonomy" id="671072"/>
    <lineage>
        <taxon>Bacteria</taxon>
        <taxon>Bacillati</taxon>
        <taxon>Cyanobacteriota</taxon>
        <taxon>Cyanophyceae</taxon>
        <taxon>Oscillatoriophycideae</taxon>
        <taxon>Oscillatoriales</taxon>
        <taxon>Microcoleaceae</taxon>
        <taxon>Planktothrix</taxon>
    </lineage>
</organism>
<keyword evidence="1 9" id="KW-0004">4Fe-4S</keyword>
<evidence type="ECO:0000256" key="6">
    <source>
        <dbReference type="ARBA" id="ARBA00023004"/>
    </source>
</evidence>
<dbReference type="HAMAP" id="MF_00206">
    <property type="entry name" value="Lipoyl_synth"/>
    <property type="match status" value="1"/>
</dbReference>
<proteinExistence type="inferred from homology"/>
<evidence type="ECO:0000256" key="5">
    <source>
        <dbReference type="ARBA" id="ARBA00022723"/>
    </source>
</evidence>
<feature type="binding site" evidence="9">
    <location>
        <position position="67"/>
    </location>
    <ligand>
        <name>[4Fe-4S] cluster</name>
        <dbReference type="ChEBI" id="CHEBI:49883"/>
        <label>2</label>
        <note>4Fe-4S-S-AdoMet</note>
    </ligand>
</feature>
<accession>A0A1J1LPN6</accession>
<dbReference type="SUPFAM" id="SSF102114">
    <property type="entry name" value="Radical SAM enzymes"/>
    <property type="match status" value="1"/>
</dbReference>
<dbReference type="RefSeq" id="WP_072720154.1">
    <property type="nucleotide sequence ID" value="NZ_LN889803.1"/>
</dbReference>
<feature type="binding site" evidence="9">
    <location>
        <position position="39"/>
    </location>
    <ligand>
        <name>[4Fe-4S] cluster</name>
        <dbReference type="ChEBI" id="CHEBI:49883"/>
        <label>1</label>
    </ligand>
</feature>
<dbReference type="FunFam" id="3.20.20.70:FF:000040">
    <property type="entry name" value="Lipoyl synthase"/>
    <property type="match status" value="1"/>
</dbReference>
<dbReference type="EMBL" id="CZDF01000158">
    <property type="protein sequence ID" value="CUR33521.1"/>
    <property type="molecule type" value="Genomic_DNA"/>
</dbReference>
<dbReference type="OrthoDB" id="9787898at2"/>
<keyword evidence="12" id="KW-1185">Reference proteome</keyword>
<dbReference type="NCBIfam" id="TIGR00510">
    <property type="entry name" value="lipA"/>
    <property type="match status" value="1"/>
</dbReference>
<dbReference type="InterPro" id="IPR058240">
    <property type="entry name" value="rSAM_sf"/>
</dbReference>
<feature type="binding site" evidence="9">
    <location>
        <position position="45"/>
    </location>
    <ligand>
        <name>[4Fe-4S] cluster</name>
        <dbReference type="ChEBI" id="CHEBI:49883"/>
        <label>1</label>
    </ligand>
</feature>
<reference evidence="12" key="1">
    <citation type="submission" date="2015-10" db="EMBL/GenBank/DDBJ databases">
        <authorList>
            <person name="Regsiter A."/>
            <person name="william w."/>
        </authorList>
    </citation>
    <scope>NUCLEOTIDE SEQUENCE [LARGE SCALE GENOMIC DNA]</scope>
</reference>
<keyword evidence="4 9" id="KW-0949">S-adenosyl-L-methionine</keyword>
<dbReference type="PIRSF" id="PIRSF005963">
    <property type="entry name" value="Lipoyl_synth"/>
    <property type="match status" value="1"/>
</dbReference>
<dbReference type="NCBIfam" id="NF009544">
    <property type="entry name" value="PRK12928.1"/>
    <property type="match status" value="1"/>
</dbReference>
<dbReference type="SMART" id="SM00729">
    <property type="entry name" value="Elp3"/>
    <property type="match status" value="1"/>
</dbReference>
<feature type="domain" description="Radical SAM core" evidence="10">
    <location>
        <begin position="46"/>
        <end position="263"/>
    </location>
</feature>
<dbReference type="PROSITE" id="PS51918">
    <property type="entry name" value="RADICAL_SAM"/>
    <property type="match status" value="1"/>
</dbReference>
<feature type="binding site" evidence="9">
    <location>
        <position position="274"/>
    </location>
    <ligand>
        <name>[4Fe-4S] cluster</name>
        <dbReference type="ChEBI" id="CHEBI:49883"/>
        <label>1</label>
    </ligand>
</feature>
<dbReference type="InterPro" id="IPR006638">
    <property type="entry name" value="Elp3/MiaA/NifB-like_rSAM"/>
</dbReference>
<dbReference type="InterPro" id="IPR007197">
    <property type="entry name" value="rSAM"/>
</dbReference>
<dbReference type="UniPathway" id="UPA00538">
    <property type="reaction ID" value="UER00593"/>
</dbReference>
<evidence type="ECO:0000313" key="11">
    <source>
        <dbReference type="EMBL" id="CUR33521.1"/>
    </source>
</evidence>
<sequence>MVVKPDWLRVKAPQWERVGNVKGILRDLGLNTVCEEASCPNIGECFNAGTATFLIMGPACTRACPYCDIDFEKKPQPLDPTEPERLAEAVRRMNLNHVVITSVNRDDLSDGGASQFVRCIEEVRAVSPQTTIEVLIPDLCGNWDALELILQAKPEVLNHNTETIKRLYRRVRPQGDYQRSLELLKRSRQLTPEVYTKSGIMVGLGETDAEVRETMQDLRTVDCDILTLGQYLQPSPKHLPLVEFIPPEQFKAWREFGESIGFLQVVASPLTRSSYHAEQVRGLMEKYPR</sequence>
<dbReference type="Gene3D" id="3.20.20.70">
    <property type="entry name" value="Aldolase class I"/>
    <property type="match status" value="1"/>
</dbReference>
<evidence type="ECO:0000256" key="2">
    <source>
        <dbReference type="ARBA" id="ARBA00022490"/>
    </source>
</evidence>
<evidence type="ECO:0000256" key="8">
    <source>
        <dbReference type="ARBA" id="ARBA00047326"/>
    </source>
</evidence>
<dbReference type="GO" id="GO:0005737">
    <property type="term" value="C:cytoplasm"/>
    <property type="evidence" value="ECO:0007669"/>
    <property type="project" value="UniProtKB-SubCell"/>
</dbReference>
<dbReference type="STRING" id="671072.PL9214520060"/>
<evidence type="ECO:0000256" key="3">
    <source>
        <dbReference type="ARBA" id="ARBA00022679"/>
    </source>
</evidence>
<dbReference type="GO" id="GO:0016992">
    <property type="term" value="F:lipoate synthase activity"/>
    <property type="evidence" value="ECO:0007669"/>
    <property type="project" value="UniProtKB-UniRule"/>
</dbReference>
<dbReference type="PANTHER" id="PTHR10949:SF0">
    <property type="entry name" value="LIPOYL SYNTHASE, MITOCHONDRIAL"/>
    <property type="match status" value="1"/>
</dbReference>
<feature type="binding site" evidence="9">
    <location>
        <position position="64"/>
    </location>
    <ligand>
        <name>[4Fe-4S] cluster</name>
        <dbReference type="ChEBI" id="CHEBI:49883"/>
        <label>2</label>
        <note>4Fe-4S-S-AdoMet</note>
    </ligand>
</feature>
<comment type="cofactor">
    <cofactor evidence="9">
        <name>[4Fe-4S] cluster</name>
        <dbReference type="ChEBI" id="CHEBI:49883"/>
    </cofactor>
    <text evidence="9">Binds 2 [4Fe-4S] clusters per subunit. One cluster is coordinated with 3 cysteines and an exchangeable S-adenosyl-L-methionine.</text>
</comment>
<dbReference type="SFLD" id="SFLDF00271">
    <property type="entry name" value="lipoyl_synthase"/>
    <property type="match status" value="1"/>
</dbReference>
<comment type="subcellular location">
    <subcellularLocation>
        <location evidence="9">Cytoplasm</location>
    </subcellularLocation>
</comment>
<dbReference type="GO" id="GO:0046872">
    <property type="term" value="F:metal ion binding"/>
    <property type="evidence" value="ECO:0007669"/>
    <property type="project" value="UniProtKB-KW"/>
</dbReference>
<comment type="similarity">
    <text evidence="9">Belongs to the radical SAM superfamily. Lipoyl synthase family.</text>
</comment>
<comment type="function">
    <text evidence="9">Catalyzes the radical-mediated insertion of two sulfur atoms into the C-6 and C-8 positions of the octanoyl moiety bound to the lipoyl domains of lipoate-dependent enzymes, thereby converting the octanoylated domains into lipoylated derivatives.</text>
</comment>
<dbReference type="InterPro" id="IPR013785">
    <property type="entry name" value="Aldolase_TIM"/>
</dbReference>
<comment type="catalytic activity">
    <reaction evidence="8 9">
        <text>[[Fe-S] cluster scaffold protein carrying a second [4Fe-4S](2+) cluster] + N(6)-octanoyl-L-lysyl-[protein] + 2 oxidized [2Fe-2S]-[ferredoxin] + 2 S-adenosyl-L-methionine + 4 H(+) = [[Fe-S] cluster scaffold protein] + N(6)-[(R)-dihydrolipoyl]-L-lysyl-[protein] + 4 Fe(3+) + 2 hydrogen sulfide + 2 5'-deoxyadenosine + 2 L-methionine + 2 reduced [2Fe-2S]-[ferredoxin]</text>
        <dbReference type="Rhea" id="RHEA:16585"/>
        <dbReference type="Rhea" id="RHEA-COMP:9928"/>
        <dbReference type="Rhea" id="RHEA-COMP:10000"/>
        <dbReference type="Rhea" id="RHEA-COMP:10001"/>
        <dbReference type="Rhea" id="RHEA-COMP:10475"/>
        <dbReference type="Rhea" id="RHEA-COMP:14568"/>
        <dbReference type="Rhea" id="RHEA-COMP:14569"/>
        <dbReference type="ChEBI" id="CHEBI:15378"/>
        <dbReference type="ChEBI" id="CHEBI:17319"/>
        <dbReference type="ChEBI" id="CHEBI:29034"/>
        <dbReference type="ChEBI" id="CHEBI:29919"/>
        <dbReference type="ChEBI" id="CHEBI:33722"/>
        <dbReference type="ChEBI" id="CHEBI:33737"/>
        <dbReference type="ChEBI" id="CHEBI:33738"/>
        <dbReference type="ChEBI" id="CHEBI:57844"/>
        <dbReference type="ChEBI" id="CHEBI:59789"/>
        <dbReference type="ChEBI" id="CHEBI:78809"/>
        <dbReference type="ChEBI" id="CHEBI:83100"/>
        <dbReference type="EC" id="2.8.1.8"/>
    </reaction>
</comment>
<evidence type="ECO:0000259" key="10">
    <source>
        <dbReference type="PROSITE" id="PS51918"/>
    </source>
</evidence>
<evidence type="ECO:0000256" key="1">
    <source>
        <dbReference type="ARBA" id="ARBA00022485"/>
    </source>
</evidence>
<dbReference type="GO" id="GO:0051539">
    <property type="term" value="F:4 iron, 4 sulfur cluster binding"/>
    <property type="evidence" value="ECO:0007669"/>
    <property type="project" value="UniProtKB-UniRule"/>
</dbReference>
<gene>
    <name evidence="9 11" type="primary">lipA</name>
    <name evidence="11" type="ORF">PL9214520060</name>
</gene>
<dbReference type="CDD" id="cd01335">
    <property type="entry name" value="Radical_SAM"/>
    <property type="match status" value="1"/>
</dbReference>
<dbReference type="Proteomes" id="UP000184315">
    <property type="component" value="Unassembled WGS sequence"/>
</dbReference>
<dbReference type="PANTHER" id="PTHR10949">
    <property type="entry name" value="LIPOYL SYNTHASE"/>
    <property type="match status" value="1"/>
</dbReference>
<keyword evidence="7 9" id="KW-0411">Iron-sulfur</keyword>
<keyword evidence="6 9" id="KW-0408">Iron</keyword>
<evidence type="ECO:0000256" key="7">
    <source>
        <dbReference type="ARBA" id="ARBA00023014"/>
    </source>
</evidence>
<protein>
    <recommendedName>
        <fullName evidence="9">Lipoyl synthase</fullName>
        <ecNumber evidence="9">2.8.1.8</ecNumber>
    </recommendedName>
    <alternativeName>
        <fullName evidence="9">Lip-syn</fullName>
        <shortName evidence="9">LS</shortName>
    </alternativeName>
    <alternativeName>
        <fullName evidence="9">Lipoate synthase</fullName>
    </alternativeName>
    <alternativeName>
        <fullName evidence="9">Lipoic acid synthase</fullName>
    </alternativeName>
    <alternativeName>
        <fullName evidence="9">Sulfur insertion protein LipA</fullName>
    </alternativeName>
</protein>
<keyword evidence="5 9" id="KW-0479">Metal-binding</keyword>
<dbReference type="Pfam" id="PF04055">
    <property type="entry name" value="Radical_SAM"/>
    <property type="match status" value="1"/>
</dbReference>
<evidence type="ECO:0000313" key="12">
    <source>
        <dbReference type="Proteomes" id="UP000184315"/>
    </source>
</evidence>
<dbReference type="SFLD" id="SFLDS00029">
    <property type="entry name" value="Radical_SAM"/>
    <property type="match status" value="1"/>
</dbReference>
<dbReference type="InterPro" id="IPR003698">
    <property type="entry name" value="Lipoyl_synth"/>
</dbReference>
<evidence type="ECO:0000256" key="4">
    <source>
        <dbReference type="ARBA" id="ARBA00022691"/>
    </source>
</evidence>
<dbReference type="AlphaFoldDB" id="A0A1J1LPN6"/>